<sequence>MVVRISSTMGCSRRVQGSLSLEQFGNTTLFRVLIDGHEVIDGVDGGGNHPGDRFQGAVYLPESVQWERIYKKVKSANTTSIRGRCTFVKFGPNVSGITAFQVTLIYSNSNKSADTKRVSASFEACIAKASEAVNTVSNNNNSFHL</sequence>
<proteinExistence type="predicted"/>
<organism evidence="1 2">
    <name type="scientific">Seminavis robusta</name>
    <dbReference type="NCBI Taxonomy" id="568900"/>
    <lineage>
        <taxon>Eukaryota</taxon>
        <taxon>Sar</taxon>
        <taxon>Stramenopiles</taxon>
        <taxon>Ochrophyta</taxon>
        <taxon>Bacillariophyta</taxon>
        <taxon>Bacillariophyceae</taxon>
        <taxon>Bacillariophycidae</taxon>
        <taxon>Naviculales</taxon>
        <taxon>Naviculaceae</taxon>
        <taxon>Seminavis</taxon>
    </lineage>
</organism>
<keyword evidence="2" id="KW-1185">Reference proteome</keyword>
<evidence type="ECO:0000313" key="2">
    <source>
        <dbReference type="Proteomes" id="UP001153069"/>
    </source>
</evidence>
<dbReference type="Proteomes" id="UP001153069">
    <property type="component" value="Unassembled WGS sequence"/>
</dbReference>
<evidence type="ECO:0000313" key="1">
    <source>
        <dbReference type="EMBL" id="CAB9526626.1"/>
    </source>
</evidence>
<gene>
    <name evidence="1" type="ORF">SEMRO_1858_G302080.1</name>
</gene>
<dbReference type="AlphaFoldDB" id="A0A9N8ESU8"/>
<comment type="caution">
    <text evidence="1">The sequence shown here is derived from an EMBL/GenBank/DDBJ whole genome shotgun (WGS) entry which is preliminary data.</text>
</comment>
<reference evidence="1" key="1">
    <citation type="submission" date="2020-06" db="EMBL/GenBank/DDBJ databases">
        <authorList>
            <consortium name="Plant Systems Biology data submission"/>
        </authorList>
    </citation>
    <scope>NUCLEOTIDE SEQUENCE</scope>
    <source>
        <strain evidence="1">D6</strain>
    </source>
</reference>
<protein>
    <submittedName>
        <fullName evidence="1">Uncharacterized protein</fullName>
    </submittedName>
</protein>
<dbReference type="EMBL" id="CAICTM010001856">
    <property type="protein sequence ID" value="CAB9526626.1"/>
    <property type="molecule type" value="Genomic_DNA"/>
</dbReference>
<accession>A0A9N8ESU8</accession>
<name>A0A9N8ESU8_9STRA</name>